<reference evidence="2 3" key="1">
    <citation type="journal article" date="2019" name="Genome Biol. Evol.">
        <title>Insights into the evolution of the New World diploid cottons (Gossypium, subgenus Houzingenia) based on genome sequencing.</title>
        <authorList>
            <person name="Grover C.E."/>
            <person name="Arick M.A. 2nd"/>
            <person name="Thrash A."/>
            <person name="Conover J.L."/>
            <person name="Sanders W.S."/>
            <person name="Peterson D.G."/>
            <person name="Frelichowski J.E."/>
            <person name="Scheffler J.A."/>
            <person name="Scheffler B.E."/>
            <person name="Wendel J.F."/>
        </authorList>
    </citation>
    <scope>NUCLEOTIDE SEQUENCE [LARGE SCALE GENOMIC DNA]</scope>
    <source>
        <strain evidence="2">4</strain>
        <tissue evidence="2">Leaf</tissue>
    </source>
</reference>
<feature type="region of interest" description="Disordered" evidence="1">
    <location>
        <begin position="105"/>
        <end position="134"/>
    </location>
</feature>
<protein>
    <submittedName>
        <fullName evidence="2">Uncharacterized protein</fullName>
    </submittedName>
</protein>
<feature type="compositionally biased region" description="Polar residues" evidence="1">
    <location>
        <begin position="485"/>
        <end position="514"/>
    </location>
</feature>
<dbReference type="Proteomes" id="UP000593574">
    <property type="component" value="Unassembled WGS sequence"/>
</dbReference>
<dbReference type="PANTHER" id="PTHR12917:SF18">
    <property type="entry name" value="DNA DAMAGE-INDUCIBLE PROTEIN 1-LIKE"/>
    <property type="match status" value="1"/>
</dbReference>
<name>A0A7J8Z725_9ROSI</name>
<organism evidence="2 3">
    <name type="scientific">Gossypium laxum</name>
    <dbReference type="NCBI Taxonomy" id="34288"/>
    <lineage>
        <taxon>Eukaryota</taxon>
        <taxon>Viridiplantae</taxon>
        <taxon>Streptophyta</taxon>
        <taxon>Embryophyta</taxon>
        <taxon>Tracheophyta</taxon>
        <taxon>Spermatophyta</taxon>
        <taxon>Magnoliopsida</taxon>
        <taxon>eudicotyledons</taxon>
        <taxon>Gunneridae</taxon>
        <taxon>Pentapetalae</taxon>
        <taxon>rosids</taxon>
        <taxon>malvids</taxon>
        <taxon>Malvales</taxon>
        <taxon>Malvaceae</taxon>
        <taxon>Malvoideae</taxon>
        <taxon>Gossypium</taxon>
    </lineage>
</organism>
<gene>
    <name evidence="2" type="ORF">Golax_019668</name>
</gene>
<evidence type="ECO:0000313" key="3">
    <source>
        <dbReference type="Proteomes" id="UP000593574"/>
    </source>
</evidence>
<proteinExistence type="predicted"/>
<accession>A0A7J8Z725</accession>
<feature type="compositionally biased region" description="Basic and acidic residues" evidence="1">
    <location>
        <begin position="220"/>
        <end position="232"/>
    </location>
</feature>
<feature type="compositionally biased region" description="Basic residues" evidence="1">
    <location>
        <begin position="516"/>
        <end position="529"/>
    </location>
</feature>
<feature type="compositionally biased region" description="Low complexity" evidence="1">
    <location>
        <begin position="233"/>
        <end position="243"/>
    </location>
</feature>
<feature type="region of interest" description="Disordered" evidence="1">
    <location>
        <begin position="466"/>
        <end position="549"/>
    </location>
</feature>
<sequence>MLTTLENRVINLEEFVGNMKEMFELVEGRTDGFDSMKEQLRGFVLDSLGANTEKMNELVNSTTIKLAKRDKNLKDMVLAMKKEIEELKGELMIYKVTLSNGMLSSRPKQQAMDVPKPEKFKGAKSWRRRSMDEKRGGNAIGTWEEFHRDELMLQISDLSEKEEFYWFKDGLKPWAKHKLRRQGITELTVAMAEVEFFFEFGPMKDKFETSKSNGKGNGKRNHEEDKDGHSDDGNSTDSTSGNGKPRDVKWGSNNPRAKGKRIKCFICQGPHMARKCLKKLMISAIKKKDEPKEEAKPIEGNTSRVNTMKRSALIDTGASDLFMSKKATKKLGLSIKKSNKKIKTVNSDEAPIVGVVRNVELQIGEWKGKKDFEVVQLYDYDYVLGLNFLDRIQIVMFPWADQIHIVTSLLSKIVVPMNRDMKLSTKVLSSIQLVEDVLYVRNINSIERNATKSLLEKLVEHKTDMRPVELTAKSSPSGKPRCENSGDSNGNKSKLGQVKAETSCQRDVPTSATIQVKRRRKPRKRFRRKGQPDRKTSQEEAEATKKFQDELSQCHSEVATRALRECVGENVTGQSANPVTMAQDVPHEGLSIRWGTFSPRELA</sequence>
<dbReference type="InterPro" id="IPR021109">
    <property type="entry name" value="Peptidase_aspartic_dom_sf"/>
</dbReference>
<dbReference type="Gene3D" id="2.40.70.10">
    <property type="entry name" value="Acid Proteases"/>
    <property type="match status" value="1"/>
</dbReference>
<dbReference type="AlphaFoldDB" id="A0A7J8Z725"/>
<comment type="caution">
    <text evidence="2">The sequence shown here is derived from an EMBL/GenBank/DDBJ whole genome shotgun (WGS) entry which is preliminary data.</text>
</comment>
<dbReference type="PANTHER" id="PTHR12917">
    <property type="entry name" value="ASPARTYL PROTEASE DDI-RELATED"/>
    <property type="match status" value="1"/>
</dbReference>
<feature type="compositionally biased region" description="Basic and acidic residues" evidence="1">
    <location>
        <begin position="530"/>
        <end position="549"/>
    </location>
</feature>
<evidence type="ECO:0000313" key="2">
    <source>
        <dbReference type="EMBL" id="MBA0707638.1"/>
    </source>
</evidence>
<keyword evidence="3" id="KW-1185">Reference proteome</keyword>
<evidence type="ECO:0000256" key="1">
    <source>
        <dbReference type="SAM" id="MobiDB-lite"/>
    </source>
</evidence>
<feature type="region of interest" description="Disordered" evidence="1">
    <location>
        <begin position="207"/>
        <end position="255"/>
    </location>
</feature>
<dbReference type="Pfam" id="PF13975">
    <property type="entry name" value="gag-asp_proteas"/>
    <property type="match status" value="1"/>
</dbReference>
<dbReference type="SUPFAM" id="SSF50630">
    <property type="entry name" value="Acid proteases"/>
    <property type="match status" value="1"/>
</dbReference>
<dbReference type="EMBL" id="JABEZV010000003">
    <property type="protein sequence ID" value="MBA0707638.1"/>
    <property type="molecule type" value="Genomic_DNA"/>
</dbReference>
<dbReference type="CDD" id="cd00303">
    <property type="entry name" value="retropepsin_like"/>
    <property type="match status" value="1"/>
</dbReference>